<keyword evidence="3" id="KW-0378">Hydrolase</keyword>
<reference evidence="13 14" key="1">
    <citation type="submission" date="2016-11" db="EMBL/GenBank/DDBJ databases">
        <authorList>
            <person name="Jaros S."/>
            <person name="Januszkiewicz K."/>
            <person name="Wedrychowicz H."/>
        </authorList>
    </citation>
    <scope>NUCLEOTIDE SEQUENCE [LARGE SCALE GENOMIC DNA]</scope>
    <source>
        <strain evidence="13 14">DSM 15930</strain>
    </source>
</reference>
<feature type="domain" description="BIG2" evidence="10">
    <location>
        <begin position="697"/>
        <end position="755"/>
    </location>
</feature>
<dbReference type="InterPro" id="IPR040946">
    <property type="entry name" value="CBM46"/>
</dbReference>
<organism evidence="13 14">
    <name type="scientific">Anaerosporobacter mobilis DSM 15930</name>
    <dbReference type="NCBI Taxonomy" id="1120996"/>
    <lineage>
        <taxon>Bacteria</taxon>
        <taxon>Bacillati</taxon>
        <taxon>Bacillota</taxon>
        <taxon>Clostridia</taxon>
        <taxon>Lachnospirales</taxon>
        <taxon>Lachnospiraceae</taxon>
        <taxon>Anaerosporobacter</taxon>
    </lineage>
</organism>
<evidence type="ECO:0000313" key="14">
    <source>
        <dbReference type="Proteomes" id="UP000184038"/>
    </source>
</evidence>
<feature type="chain" id="PRO_5038966827" evidence="8">
    <location>
        <begin position="23"/>
        <end position="767"/>
    </location>
</feature>
<feature type="domain" description="Glycoside hydrolase family 5" evidence="9">
    <location>
        <begin position="66"/>
        <end position="370"/>
    </location>
</feature>
<dbReference type="InterPro" id="IPR013783">
    <property type="entry name" value="Ig-like_fold"/>
</dbReference>
<evidence type="ECO:0000259" key="11">
    <source>
        <dbReference type="Pfam" id="PF03442"/>
    </source>
</evidence>
<dbReference type="PANTHER" id="PTHR31297:SF41">
    <property type="entry name" value="ENDOGLUCANASE, PUTATIVE (AFU_ORTHOLOGUE AFUA_5G01830)-RELATED"/>
    <property type="match status" value="1"/>
</dbReference>
<feature type="signal peptide" evidence="8">
    <location>
        <begin position="1"/>
        <end position="22"/>
    </location>
</feature>
<dbReference type="Proteomes" id="UP000184038">
    <property type="component" value="Unassembled WGS sequence"/>
</dbReference>
<dbReference type="InterPro" id="IPR017853">
    <property type="entry name" value="GH"/>
</dbReference>
<evidence type="ECO:0000256" key="1">
    <source>
        <dbReference type="ARBA" id="ARBA00005641"/>
    </source>
</evidence>
<keyword evidence="4" id="KW-0136">Cellulose degradation</keyword>
<dbReference type="Gene3D" id="3.20.20.80">
    <property type="entry name" value="Glycosidases"/>
    <property type="match status" value="1"/>
</dbReference>
<dbReference type="GO" id="GO:0030245">
    <property type="term" value="P:cellulose catabolic process"/>
    <property type="evidence" value="ECO:0007669"/>
    <property type="project" value="UniProtKB-KW"/>
</dbReference>
<dbReference type="InterPro" id="IPR003343">
    <property type="entry name" value="Big_2"/>
</dbReference>
<dbReference type="GO" id="GO:0008422">
    <property type="term" value="F:beta-glucosidase activity"/>
    <property type="evidence" value="ECO:0007669"/>
    <property type="project" value="TreeGrafter"/>
</dbReference>
<evidence type="ECO:0000256" key="4">
    <source>
        <dbReference type="ARBA" id="ARBA00023001"/>
    </source>
</evidence>
<feature type="domain" description="Carbohydrate binding X2" evidence="11">
    <location>
        <begin position="406"/>
        <end position="485"/>
    </location>
</feature>
<dbReference type="InterPro" id="IPR008964">
    <property type="entry name" value="Invasin/intimin_cell_adhesion"/>
</dbReference>
<keyword evidence="6" id="KW-0326">Glycosidase</keyword>
<dbReference type="GO" id="GO:0005576">
    <property type="term" value="C:extracellular region"/>
    <property type="evidence" value="ECO:0007669"/>
    <property type="project" value="TreeGrafter"/>
</dbReference>
<evidence type="ECO:0000313" key="13">
    <source>
        <dbReference type="EMBL" id="SHM79342.1"/>
    </source>
</evidence>
<dbReference type="OrthoDB" id="9800955at2"/>
<sequence>MKKAKRIMALVLAAVMVLPAMGMGKPEVKAATKSASQAYVEAMEPGYNLGNQFDAVNTNLDEEDKQELSWGNSAVTKEQIQYVKDQGFNSIRIPLTLYRRMSGKGTDDTTTKDDYIIDEAFLDKYAQVVNWALESDLYVMINVHHDSWIWLNSWDGNVESDEYTMFVRIWEQLAEKFKNYSNKVCFETINEPQFTTDAAEKLHTINNAAYQAIRKSGGMNSSRMIVVPTLNTNDSQDRCDALYNQITTEFKQNGQQDTNIIATFHYYCEWVYSANLGKTRFDEVLWNNKDADGNEYGYTPRMAVDQAFDRVYNTFTKNGIGVVCGEYGLLGHDSQYPCLNNGEETKYLEYMNYVAKEKGIALMLWDNGSNLRMIDRNKLQWKDSEFEAIIKANLKGRSSYATGLDYTYLENGKEDVEIPLTLNGNTLVSLSDANGTLVQGKDYEYDSKNAVVTFTSSYLSKVLADKEYGVCAEVTFKFSGGADWIQRISKVKTPEFKSTLKSSNKAIINVDFGGNTLEKVTAYQAGGKVGPNSEWWGYLQYGSAYVPDYSANVITFKPDFFNSSTVQDGKILLECTFYNGDVVYYVLNKKGNVITGSNKTKEIFDSIVTPSVPENVTLYAGEQDLSAYIKGVKGFKTVGSWASGDGCYVDYGNSNKIVFSDKAVSGSTMLGFNLVQYNKSDYLSTNVSIVNAPSVSKVEVAKDKKKAITVKNLDKKAVVTYKVADKKIATVSKDGVVKGKKTGKTTVSVTVAQYGRKDTFKATVVVK</sequence>
<dbReference type="SUPFAM" id="SSF51445">
    <property type="entry name" value="(Trans)glycosidases"/>
    <property type="match status" value="1"/>
</dbReference>
<dbReference type="Gene3D" id="2.60.40.1080">
    <property type="match status" value="1"/>
</dbReference>
<evidence type="ECO:0000256" key="2">
    <source>
        <dbReference type="ARBA" id="ARBA00022729"/>
    </source>
</evidence>
<name>A0A1M7LMQ2_9FIRM</name>
<evidence type="ECO:0000256" key="7">
    <source>
        <dbReference type="ARBA" id="ARBA00023326"/>
    </source>
</evidence>
<dbReference type="SUPFAM" id="SSF81296">
    <property type="entry name" value="E set domains"/>
    <property type="match status" value="1"/>
</dbReference>
<keyword evidence="2 8" id="KW-0732">Signal</keyword>
<evidence type="ECO:0000256" key="8">
    <source>
        <dbReference type="SAM" id="SignalP"/>
    </source>
</evidence>
<dbReference type="SUPFAM" id="SSF49373">
    <property type="entry name" value="Invasin/intimin cell-adhesion fragments"/>
    <property type="match status" value="1"/>
</dbReference>
<comment type="similarity">
    <text evidence="1">Belongs to the glycosyl hydrolase 5 (cellulase A) family.</text>
</comment>
<dbReference type="EMBL" id="FRCP01000017">
    <property type="protein sequence ID" value="SHM79342.1"/>
    <property type="molecule type" value="Genomic_DNA"/>
</dbReference>
<dbReference type="RefSeq" id="WP_073289510.1">
    <property type="nucleotide sequence ID" value="NZ_FRCP01000017.1"/>
</dbReference>
<protein>
    <submittedName>
        <fullName evidence="13">Endoglucanase</fullName>
    </submittedName>
</protein>
<evidence type="ECO:0000256" key="6">
    <source>
        <dbReference type="ARBA" id="ARBA00023295"/>
    </source>
</evidence>
<dbReference type="Pfam" id="PF02368">
    <property type="entry name" value="Big_2"/>
    <property type="match status" value="1"/>
</dbReference>
<dbReference type="InterPro" id="IPR050386">
    <property type="entry name" value="Glycosyl_hydrolase_5"/>
</dbReference>
<keyword evidence="7" id="KW-0624">Polysaccharide degradation</keyword>
<dbReference type="Pfam" id="PF03442">
    <property type="entry name" value="CBM_X2"/>
    <property type="match status" value="1"/>
</dbReference>
<keyword evidence="14" id="KW-1185">Reference proteome</keyword>
<dbReference type="PANTHER" id="PTHR31297">
    <property type="entry name" value="GLUCAN ENDO-1,6-BETA-GLUCOSIDASE B"/>
    <property type="match status" value="1"/>
</dbReference>
<dbReference type="Pfam" id="PF18448">
    <property type="entry name" value="CBM46"/>
    <property type="match status" value="1"/>
</dbReference>
<keyword evidence="5" id="KW-0119">Carbohydrate metabolism</keyword>
<dbReference type="Pfam" id="PF00150">
    <property type="entry name" value="Cellulase"/>
    <property type="match status" value="1"/>
</dbReference>
<evidence type="ECO:0000259" key="12">
    <source>
        <dbReference type="Pfam" id="PF18448"/>
    </source>
</evidence>
<evidence type="ECO:0000256" key="3">
    <source>
        <dbReference type="ARBA" id="ARBA00022801"/>
    </source>
</evidence>
<feature type="domain" description="Endoglucanase B carbohydrate binding" evidence="12">
    <location>
        <begin position="498"/>
        <end position="596"/>
    </location>
</feature>
<evidence type="ECO:0000259" key="9">
    <source>
        <dbReference type="Pfam" id="PF00150"/>
    </source>
</evidence>
<dbReference type="Gene3D" id="2.60.40.10">
    <property type="entry name" value="Immunoglobulins"/>
    <property type="match status" value="1"/>
</dbReference>
<dbReference type="GO" id="GO:0009986">
    <property type="term" value="C:cell surface"/>
    <property type="evidence" value="ECO:0007669"/>
    <property type="project" value="TreeGrafter"/>
</dbReference>
<dbReference type="STRING" id="1120996.SAMN02746066_03309"/>
<accession>A0A1M7LMQ2</accession>
<proteinExistence type="inferred from homology"/>
<dbReference type="InterPro" id="IPR014756">
    <property type="entry name" value="Ig_E-set"/>
</dbReference>
<dbReference type="InterPro" id="IPR001547">
    <property type="entry name" value="Glyco_hydro_5"/>
</dbReference>
<dbReference type="AlphaFoldDB" id="A0A1M7LMQ2"/>
<dbReference type="InterPro" id="IPR005102">
    <property type="entry name" value="Carbo-bd_X2"/>
</dbReference>
<gene>
    <name evidence="13" type="ORF">SAMN02746066_03309</name>
</gene>
<evidence type="ECO:0000259" key="10">
    <source>
        <dbReference type="Pfam" id="PF02368"/>
    </source>
</evidence>
<evidence type="ECO:0000256" key="5">
    <source>
        <dbReference type="ARBA" id="ARBA00023277"/>
    </source>
</evidence>